<dbReference type="SUPFAM" id="SSF109854">
    <property type="entry name" value="DinB/YfiT-like putative metalloenzymes"/>
    <property type="match status" value="1"/>
</dbReference>
<reference evidence="2 3" key="1">
    <citation type="submission" date="2019-10" db="EMBL/GenBank/DDBJ databases">
        <title>Gracilibacillus salitolerans sp. nov., a moderate halophile isolated from a saline soil in northwest China.</title>
        <authorList>
            <person name="Gan L."/>
        </authorList>
    </citation>
    <scope>NUCLEOTIDE SEQUENCE [LARGE SCALE GENOMIC DNA]</scope>
    <source>
        <strain evidence="2 3">TP2-8</strain>
    </source>
</reference>
<comment type="caution">
    <text evidence="2">The sequence shown here is derived from an EMBL/GenBank/DDBJ whole genome shotgun (WGS) entry which is preliminary data.</text>
</comment>
<sequence length="157" mass="18390">MKEIINLIEKFEQFNSWVNALEKVDEDLFFTPINEGKWTPAEIISHITYWDHYILEELMPQMRKDAKLESVVFDAINQPASEYASSGVSKTQLIQEQIEARNHLVEALKEKSELEFFDTFALNGEEIDRYSGYPHSLFNVLQKEVFLFKRVKGVAQR</sequence>
<evidence type="ECO:0000313" key="3">
    <source>
        <dbReference type="Proteomes" id="UP000435187"/>
    </source>
</evidence>
<dbReference type="InterPro" id="IPR034660">
    <property type="entry name" value="DinB/YfiT-like"/>
</dbReference>
<accession>A0A6N7QZI1</accession>
<protein>
    <submittedName>
        <fullName evidence="2">DinB family protein</fullName>
    </submittedName>
</protein>
<dbReference type="EMBL" id="WJEE01000032">
    <property type="protein sequence ID" value="MRI67477.1"/>
    <property type="molecule type" value="Genomic_DNA"/>
</dbReference>
<dbReference type="Pfam" id="PF12867">
    <property type="entry name" value="DinB_2"/>
    <property type="match status" value="1"/>
</dbReference>
<gene>
    <name evidence="2" type="ORF">GH885_14230</name>
</gene>
<dbReference type="AlphaFoldDB" id="A0A6N7QZI1"/>
<keyword evidence="3" id="KW-1185">Reference proteome</keyword>
<evidence type="ECO:0000259" key="1">
    <source>
        <dbReference type="Pfam" id="PF12867"/>
    </source>
</evidence>
<dbReference type="InterPro" id="IPR024775">
    <property type="entry name" value="DinB-like"/>
</dbReference>
<dbReference type="Proteomes" id="UP000435187">
    <property type="component" value="Unassembled WGS sequence"/>
</dbReference>
<organism evidence="2 3">
    <name type="scientific">Gracilibacillus thailandensis</name>
    <dbReference type="NCBI Taxonomy" id="563735"/>
    <lineage>
        <taxon>Bacteria</taxon>
        <taxon>Bacillati</taxon>
        <taxon>Bacillota</taxon>
        <taxon>Bacilli</taxon>
        <taxon>Bacillales</taxon>
        <taxon>Bacillaceae</taxon>
        <taxon>Gracilibacillus</taxon>
    </lineage>
</organism>
<proteinExistence type="predicted"/>
<name>A0A6N7QZI1_9BACI</name>
<dbReference type="RefSeq" id="WP_153836051.1">
    <property type="nucleotide sequence ID" value="NZ_JBHUMW010000069.1"/>
</dbReference>
<evidence type="ECO:0000313" key="2">
    <source>
        <dbReference type="EMBL" id="MRI67477.1"/>
    </source>
</evidence>
<dbReference type="Gene3D" id="1.20.120.450">
    <property type="entry name" value="dinb family like domain"/>
    <property type="match status" value="1"/>
</dbReference>
<feature type="domain" description="DinB-like" evidence="1">
    <location>
        <begin position="19"/>
        <end position="115"/>
    </location>
</feature>